<name>B5GM02_STRCL</name>
<sequence length="78" mass="8456">MLVPEYGSLYAHGERGRPARAGSGSWTAPARCPTIPYWSTAPSTGGILARQINHEEEQRRTLVDFLDGRGTARGGTRS</sequence>
<keyword evidence="2" id="KW-1185">Reference proteome</keyword>
<gene>
    <name evidence="1" type="ORF">SCLAV_p1524</name>
</gene>
<accession>B5GM02</accession>
<evidence type="ECO:0000313" key="1">
    <source>
        <dbReference type="EMBL" id="EFG05005.2"/>
    </source>
</evidence>
<reference evidence="1 2" key="1">
    <citation type="journal article" date="2010" name="Genome Biol. Evol.">
        <title>The sequence of a 1.8-mb bacterial linear plasmid reveals a rich evolutionary reservoir of secondary metabolic pathways.</title>
        <authorList>
            <person name="Medema M.H."/>
            <person name="Trefzer A."/>
            <person name="Kovalchuk A."/>
            <person name="van den Berg M."/>
            <person name="Mueller U."/>
            <person name="Heijne W."/>
            <person name="Wu L."/>
            <person name="Alam M.T."/>
            <person name="Ronning C.M."/>
            <person name="Nierman W.C."/>
            <person name="Bovenberg R.A.L."/>
            <person name="Breitling R."/>
            <person name="Takano E."/>
        </authorList>
    </citation>
    <scope>NUCLEOTIDE SEQUENCE [LARGE SCALE GENOMIC DNA]</scope>
    <source>
        <strain evidence="1">ATCC 27064</strain>
        <plasmid evidence="1 2">pSCL4</plasmid>
    </source>
</reference>
<dbReference type="EMBL" id="CM000914">
    <property type="protein sequence ID" value="EFG05005.2"/>
    <property type="molecule type" value="Genomic_DNA"/>
</dbReference>
<dbReference type="AlphaFoldDB" id="B5GM02"/>
<proteinExistence type="predicted"/>
<geneLocation type="plasmid" evidence="1 2">
    <name>pSCL4</name>
</geneLocation>
<evidence type="ECO:0000313" key="2">
    <source>
        <dbReference type="Proteomes" id="UP000002357"/>
    </source>
</evidence>
<protein>
    <submittedName>
        <fullName evidence="1">Uncharacterized protein</fullName>
    </submittedName>
</protein>
<organism evidence="1 2">
    <name type="scientific">Streptomyces clavuligerus</name>
    <dbReference type="NCBI Taxonomy" id="1901"/>
    <lineage>
        <taxon>Bacteria</taxon>
        <taxon>Bacillati</taxon>
        <taxon>Actinomycetota</taxon>
        <taxon>Actinomycetes</taxon>
        <taxon>Kitasatosporales</taxon>
        <taxon>Streptomycetaceae</taxon>
        <taxon>Streptomyces</taxon>
    </lineage>
</organism>
<dbReference type="Proteomes" id="UP000002357">
    <property type="component" value="Plasmid pSCL4"/>
</dbReference>
<keyword evidence="1" id="KW-0614">Plasmid</keyword>